<feature type="region of interest" description="Disordered" evidence="1">
    <location>
        <begin position="1"/>
        <end position="83"/>
    </location>
</feature>
<comment type="caution">
    <text evidence="2">The sequence shown here is derived from an EMBL/GenBank/DDBJ whole genome shotgun (WGS) entry which is preliminary data.</text>
</comment>
<dbReference type="EMBL" id="JBBHLL010000112">
    <property type="protein sequence ID" value="KAK7815486.1"/>
    <property type="molecule type" value="Genomic_DNA"/>
</dbReference>
<organism evidence="2 3">
    <name type="scientific">Myodes glareolus</name>
    <name type="common">Bank vole</name>
    <name type="synonym">Clethrionomys glareolus</name>
    <dbReference type="NCBI Taxonomy" id="447135"/>
    <lineage>
        <taxon>Eukaryota</taxon>
        <taxon>Metazoa</taxon>
        <taxon>Chordata</taxon>
        <taxon>Craniata</taxon>
        <taxon>Vertebrata</taxon>
        <taxon>Euteleostomi</taxon>
        <taxon>Mammalia</taxon>
        <taxon>Eutheria</taxon>
        <taxon>Euarchontoglires</taxon>
        <taxon>Glires</taxon>
        <taxon>Rodentia</taxon>
        <taxon>Myomorpha</taxon>
        <taxon>Muroidea</taxon>
        <taxon>Cricetidae</taxon>
        <taxon>Arvicolinae</taxon>
        <taxon>Myodes</taxon>
    </lineage>
</organism>
<name>A0AAW0IMS5_MYOGA</name>
<sequence>MQQPPSPASRGRVAVTQPVPGRRSAPKLSPREQPDLGGLWGTEPRPPHTPAASIQASRVGPFPSHLLPRAVPPVHRRDVARGW</sequence>
<keyword evidence="3" id="KW-1185">Reference proteome</keyword>
<evidence type="ECO:0000313" key="2">
    <source>
        <dbReference type="EMBL" id="KAK7815486.1"/>
    </source>
</evidence>
<dbReference type="Proteomes" id="UP001488838">
    <property type="component" value="Unassembled WGS sequence"/>
</dbReference>
<evidence type="ECO:0000256" key="1">
    <source>
        <dbReference type="SAM" id="MobiDB-lite"/>
    </source>
</evidence>
<protein>
    <submittedName>
        <fullName evidence="2">Uncharacterized protein</fullName>
    </submittedName>
</protein>
<accession>A0AAW0IMS5</accession>
<gene>
    <name evidence="2" type="ORF">U0070_005598</name>
</gene>
<reference evidence="2 3" key="1">
    <citation type="journal article" date="2023" name="bioRxiv">
        <title>Conserved and derived expression patterns and positive selection on dental genes reveal complex evolutionary context of ever-growing rodent molars.</title>
        <authorList>
            <person name="Calamari Z.T."/>
            <person name="Song A."/>
            <person name="Cohen E."/>
            <person name="Akter M."/>
            <person name="Roy R.D."/>
            <person name="Hallikas O."/>
            <person name="Christensen M.M."/>
            <person name="Li P."/>
            <person name="Marangoni P."/>
            <person name="Jernvall J."/>
            <person name="Klein O.D."/>
        </authorList>
    </citation>
    <scope>NUCLEOTIDE SEQUENCE [LARGE SCALE GENOMIC DNA]</scope>
    <source>
        <strain evidence="2">V071</strain>
    </source>
</reference>
<evidence type="ECO:0000313" key="3">
    <source>
        <dbReference type="Proteomes" id="UP001488838"/>
    </source>
</evidence>
<dbReference type="AlphaFoldDB" id="A0AAW0IMS5"/>
<proteinExistence type="predicted"/>